<feature type="region of interest" description="Disordered" evidence="1">
    <location>
        <begin position="192"/>
        <end position="215"/>
    </location>
</feature>
<evidence type="ECO:0000256" key="1">
    <source>
        <dbReference type="SAM" id="MobiDB-lite"/>
    </source>
</evidence>
<dbReference type="AlphaFoldDB" id="A0A1I5CWE8"/>
<evidence type="ECO:0000313" key="2">
    <source>
        <dbReference type="EMBL" id="SFN91284.1"/>
    </source>
</evidence>
<organism evidence="2 3">
    <name type="scientific">Formivibrio citricus</name>
    <dbReference type="NCBI Taxonomy" id="83765"/>
    <lineage>
        <taxon>Bacteria</taxon>
        <taxon>Pseudomonadati</taxon>
        <taxon>Pseudomonadota</taxon>
        <taxon>Betaproteobacteria</taxon>
        <taxon>Neisseriales</taxon>
        <taxon>Chitinibacteraceae</taxon>
        <taxon>Formivibrio</taxon>
    </lineage>
</organism>
<name>A0A1I5CWE8_9NEIS</name>
<dbReference type="STRING" id="83765.SAMN05660284_02514"/>
<sequence>MSAFERFLAGEDALARLIRAQPAFEPSADQEARLLAAISNLSPVASQDFEFEPPARMEAVFLQEMHAAQQAQAPRRDALLSRLQAGEAITELLGHPVSGATQAWITEQQPSPVAVPASASPRPRSRWWELGGLVFAGTMIAVVGMQFFFPPQPAQQAHVAINSHASAPQVRAPQQLAKREEKAVLSRIAPPPVMPRRAKTQPSSLGQEVNPPLTAVAPTGERVKGEENKQVAVMDSPAMVVQERSYSRNAEFSARMPQELERQPLKAAIPAPAPMLEAARTTALASPRRIVLLTEDPAEVAHGLSPDWARQALIVQAADPQSPAVQSWVERLRAALPPGTRLTLQPRVDMEPDRIVLICP</sequence>
<protein>
    <submittedName>
        <fullName evidence="2">Uncharacterized protein</fullName>
    </submittedName>
</protein>
<accession>A0A1I5CWE8</accession>
<reference evidence="3" key="1">
    <citation type="submission" date="2016-10" db="EMBL/GenBank/DDBJ databases">
        <authorList>
            <person name="Varghese N."/>
            <person name="Submissions S."/>
        </authorList>
    </citation>
    <scope>NUCLEOTIDE SEQUENCE [LARGE SCALE GENOMIC DNA]</scope>
    <source>
        <strain evidence="3">DSM 6150</strain>
    </source>
</reference>
<dbReference type="Proteomes" id="UP000242869">
    <property type="component" value="Unassembled WGS sequence"/>
</dbReference>
<dbReference type="RefSeq" id="WP_091197223.1">
    <property type="nucleotide sequence ID" value="NZ_FOVE01000021.1"/>
</dbReference>
<gene>
    <name evidence="2" type="ORF">SAMN05660284_02514</name>
</gene>
<proteinExistence type="predicted"/>
<dbReference type="EMBL" id="FOVE01000021">
    <property type="protein sequence ID" value="SFN91284.1"/>
    <property type="molecule type" value="Genomic_DNA"/>
</dbReference>
<keyword evidence="3" id="KW-1185">Reference proteome</keyword>
<evidence type="ECO:0000313" key="3">
    <source>
        <dbReference type="Proteomes" id="UP000242869"/>
    </source>
</evidence>
<dbReference type="OrthoDB" id="8971228at2"/>